<comment type="subcellular location">
    <subcellularLocation>
        <location evidence="1">Mitochondrion</location>
    </subcellularLocation>
</comment>
<proteinExistence type="inferred from homology"/>
<feature type="region of interest" description="Disordered" evidence="6">
    <location>
        <begin position="1"/>
        <end position="74"/>
    </location>
</feature>
<dbReference type="Gene3D" id="1.20.5.500">
    <property type="entry name" value="Single helix bin"/>
    <property type="match status" value="1"/>
</dbReference>
<dbReference type="AlphaFoldDB" id="A0AAD2HA30"/>
<evidence type="ECO:0000256" key="3">
    <source>
        <dbReference type="ARBA" id="ARBA00023128"/>
    </source>
</evidence>
<feature type="compositionally biased region" description="Polar residues" evidence="6">
    <location>
        <begin position="7"/>
        <end position="20"/>
    </location>
</feature>
<organism evidence="7 8">
    <name type="scientific">Mycena citricolor</name>
    <dbReference type="NCBI Taxonomy" id="2018698"/>
    <lineage>
        <taxon>Eukaryota</taxon>
        <taxon>Fungi</taxon>
        <taxon>Dikarya</taxon>
        <taxon>Basidiomycota</taxon>
        <taxon>Agaricomycotina</taxon>
        <taxon>Agaricomycetes</taxon>
        <taxon>Agaricomycetidae</taxon>
        <taxon>Agaricales</taxon>
        <taxon>Marasmiineae</taxon>
        <taxon>Mycenaceae</taxon>
        <taxon>Mycena</taxon>
    </lineage>
</organism>
<keyword evidence="5" id="KW-0175">Coiled coil</keyword>
<evidence type="ECO:0000313" key="8">
    <source>
        <dbReference type="Proteomes" id="UP001295794"/>
    </source>
</evidence>
<gene>
    <name evidence="7" type="ORF">MYCIT1_LOCUS15789</name>
</gene>
<dbReference type="InterPro" id="IPR007648">
    <property type="entry name" value="ATPase_inhibitor_mt"/>
</dbReference>
<evidence type="ECO:0000256" key="5">
    <source>
        <dbReference type="SAM" id="Coils"/>
    </source>
</evidence>
<name>A0AAD2HA30_9AGAR</name>
<accession>A0AAD2HA30</accession>
<dbReference type="GO" id="GO:0005739">
    <property type="term" value="C:mitochondrion"/>
    <property type="evidence" value="ECO:0007669"/>
    <property type="project" value="UniProtKB-SubCell"/>
</dbReference>
<feature type="compositionally biased region" description="Basic and acidic residues" evidence="6">
    <location>
        <begin position="63"/>
        <end position="74"/>
    </location>
</feature>
<dbReference type="Pfam" id="PF04568">
    <property type="entry name" value="IATP"/>
    <property type="match status" value="1"/>
</dbReference>
<evidence type="ECO:0000256" key="2">
    <source>
        <dbReference type="ARBA" id="ARBA00010901"/>
    </source>
</evidence>
<evidence type="ECO:0000256" key="6">
    <source>
        <dbReference type="SAM" id="MobiDB-lite"/>
    </source>
</evidence>
<protein>
    <recommendedName>
        <fullName evidence="4">ATPase inhibitor, mitochondrial</fullName>
    </recommendedName>
</protein>
<keyword evidence="3" id="KW-0496">Mitochondrion</keyword>
<reference evidence="7" key="1">
    <citation type="submission" date="2023-11" db="EMBL/GenBank/DDBJ databases">
        <authorList>
            <person name="De Vega J J."/>
            <person name="De Vega J J."/>
        </authorList>
    </citation>
    <scope>NUCLEOTIDE SEQUENCE</scope>
</reference>
<feature type="coiled-coil region" evidence="5">
    <location>
        <begin position="75"/>
        <end position="109"/>
    </location>
</feature>
<dbReference type="Proteomes" id="UP001295794">
    <property type="component" value="Unassembled WGS sequence"/>
</dbReference>
<keyword evidence="8" id="KW-1185">Reference proteome</keyword>
<evidence type="ECO:0000256" key="1">
    <source>
        <dbReference type="ARBA" id="ARBA00004173"/>
    </source>
</evidence>
<comment type="caution">
    <text evidence="7">The sequence shown here is derived from an EMBL/GenBank/DDBJ whole genome shotgun (WGS) entry which is preliminary data.</text>
</comment>
<evidence type="ECO:0000256" key="4">
    <source>
        <dbReference type="RuleBase" id="RU368087"/>
    </source>
</evidence>
<comment type="similarity">
    <text evidence="2 4">Belongs to the ATPase inhibitor family.</text>
</comment>
<comment type="function">
    <text evidence="4">Inhibits the enzyme activity of ATPase.</text>
</comment>
<sequence>MVDMSGSDGNSKQHPGNSRTPLLHSNHHVHRENCCPSSAPGSHDPKRFYSEDAGSVAKSKGFNKKEQAHENEYARRHEAEQLAKMRANIEQKKTELEQLEKEHAAELAKAGKQ</sequence>
<dbReference type="GO" id="GO:0042030">
    <property type="term" value="F:ATPase inhibitor activity"/>
    <property type="evidence" value="ECO:0007669"/>
    <property type="project" value="InterPro"/>
</dbReference>
<dbReference type="EMBL" id="CAVNYO010000169">
    <property type="protein sequence ID" value="CAK5270963.1"/>
    <property type="molecule type" value="Genomic_DNA"/>
</dbReference>
<evidence type="ECO:0000313" key="7">
    <source>
        <dbReference type="EMBL" id="CAK5270963.1"/>
    </source>
</evidence>